<sequence>PCHLPTGAAARITADASPTPASPISSAVAAVRCRRAHRRSTPTGTAARITEPPSLPLPPAPSRQPLPASPIYSDRRHANRRSRRPSIPTVEDNIAAIALNHLNKADEDEVLDIQTILVKYNIFHIDQ</sequence>
<dbReference type="HOGENOM" id="CLU_1976214_0_0_1"/>
<evidence type="ECO:0000256" key="1">
    <source>
        <dbReference type="SAM" id="MobiDB-lite"/>
    </source>
</evidence>
<feature type="compositionally biased region" description="Pro residues" evidence="1">
    <location>
        <begin position="53"/>
        <end position="68"/>
    </location>
</feature>
<keyword evidence="3" id="KW-1185">Reference proteome</keyword>
<dbReference type="AlphaFoldDB" id="A0A0D3FSH7"/>
<evidence type="ECO:0000313" key="2">
    <source>
        <dbReference type="EnsemblPlants" id="OBART04G02400.1"/>
    </source>
</evidence>
<reference evidence="2" key="1">
    <citation type="journal article" date="2009" name="Rice">
        <title>De Novo Next Generation Sequencing of Plant Genomes.</title>
        <authorList>
            <person name="Rounsley S."/>
            <person name="Marri P.R."/>
            <person name="Yu Y."/>
            <person name="He R."/>
            <person name="Sisneros N."/>
            <person name="Goicoechea J.L."/>
            <person name="Lee S.J."/>
            <person name="Angelova A."/>
            <person name="Kudrna D."/>
            <person name="Luo M."/>
            <person name="Affourtit J."/>
            <person name="Desany B."/>
            <person name="Knight J."/>
            <person name="Niazi F."/>
            <person name="Egholm M."/>
            <person name="Wing R.A."/>
        </authorList>
    </citation>
    <scope>NUCLEOTIDE SEQUENCE [LARGE SCALE GENOMIC DNA]</scope>
    <source>
        <strain evidence="2">cv. IRGC 105608</strain>
    </source>
</reference>
<dbReference type="EnsemblPlants" id="OBART04G02400.1">
    <property type="protein sequence ID" value="OBART04G02400.1"/>
    <property type="gene ID" value="OBART04G02400"/>
</dbReference>
<name>A0A0D3FSH7_9ORYZ</name>
<reference evidence="2" key="2">
    <citation type="submission" date="2015-03" db="UniProtKB">
        <authorList>
            <consortium name="EnsemblPlants"/>
        </authorList>
    </citation>
    <scope>IDENTIFICATION</scope>
</reference>
<feature type="region of interest" description="Disordered" evidence="1">
    <location>
        <begin position="1"/>
        <end position="90"/>
    </location>
</feature>
<accession>A0A0D3FSH7</accession>
<dbReference type="Proteomes" id="UP000026960">
    <property type="component" value="Chromosome 4"/>
</dbReference>
<dbReference type="PaxDb" id="65489-OBART04G02400.1"/>
<feature type="compositionally biased region" description="Low complexity" evidence="1">
    <location>
        <begin position="12"/>
        <end position="31"/>
    </location>
</feature>
<evidence type="ECO:0000313" key="3">
    <source>
        <dbReference type="Proteomes" id="UP000026960"/>
    </source>
</evidence>
<protein>
    <submittedName>
        <fullName evidence="2">Uncharacterized protein</fullName>
    </submittedName>
</protein>
<dbReference type="Gramene" id="OBART04G02400.1">
    <property type="protein sequence ID" value="OBART04G02400.1"/>
    <property type="gene ID" value="OBART04G02400"/>
</dbReference>
<proteinExistence type="predicted"/>
<organism evidence="2">
    <name type="scientific">Oryza barthii</name>
    <dbReference type="NCBI Taxonomy" id="65489"/>
    <lineage>
        <taxon>Eukaryota</taxon>
        <taxon>Viridiplantae</taxon>
        <taxon>Streptophyta</taxon>
        <taxon>Embryophyta</taxon>
        <taxon>Tracheophyta</taxon>
        <taxon>Spermatophyta</taxon>
        <taxon>Magnoliopsida</taxon>
        <taxon>Liliopsida</taxon>
        <taxon>Poales</taxon>
        <taxon>Poaceae</taxon>
        <taxon>BOP clade</taxon>
        <taxon>Oryzoideae</taxon>
        <taxon>Oryzeae</taxon>
        <taxon>Oryzinae</taxon>
        <taxon>Oryza</taxon>
    </lineage>
</organism>